<evidence type="ECO:0000313" key="1">
    <source>
        <dbReference type="EMBL" id="KAI9905539.1"/>
    </source>
</evidence>
<comment type="caution">
    <text evidence="1">The sequence shown here is derived from an EMBL/GenBank/DDBJ whole genome shotgun (WGS) entry which is preliminary data.</text>
</comment>
<dbReference type="Proteomes" id="UP001163321">
    <property type="component" value="Chromosome 9"/>
</dbReference>
<reference evidence="1 2" key="1">
    <citation type="journal article" date="2022" name="bioRxiv">
        <title>The genome of the oomycete Peronosclerospora sorghi, a cosmopolitan pathogen of maize and sorghum, is inflated with dispersed pseudogenes.</title>
        <authorList>
            <person name="Fletcher K."/>
            <person name="Martin F."/>
            <person name="Isakeit T."/>
            <person name="Cavanaugh K."/>
            <person name="Magill C."/>
            <person name="Michelmore R."/>
        </authorList>
    </citation>
    <scope>NUCLEOTIDE SEQUENCE [LARGE SCALE GENOMIC DNA]</scope>
    <source>
        <strain evidence="1">P6</strain>
    </source>
</reference>
<gene>
    <name evidence="1" type="ORF">PsorP6_013466</name>
</gene>
<dbReference type="EMBL" id="CM047588">
    <property type="protein sequence ID" value="KAI9905539.1"/>
    <property type="molecule type" value="Genomic_DNA"/>
</dbReference>
<keyword evidence="2" id="KW-1185">Reference proteome</keyword>
<name>A0ACC0VI04_9STRA</name>
<proteinExistence type="predicted"/>
<protein>
    <submittedName>
        <fullName evidence="1">Uncharacterized protein</fullName>
    </submittedName>
</protein>
<accession>A0ACC0VI04</accession>
<organism evidence="1 2">
    <name type="scientific">Peronosclerospora sorghi</name>
    <dbReference type="NCBI Taxonomy" id="230839"/>
    <lineage>
        <taxon>Eukaryota</taxon>
        <taxon>Sar</taxon>
        <taxon>Stramenopiles</taxon>
        <taxon>Oomycota</taxon>
        <taxon>Peronosporomycetes</taxon>
        <taxon>Peronosporales</taxon>
        <taxon>Peronosporaceae</taxon>
        <taxon>Peronosclerospora</taxon>
    </lineage>
</organism>
<evidence type="ECO:0000313" key="2">
    <source>
        <dbReference type="Proteomes" id="UP001163321"/>
    </source>
</evidence>
<sequence length="453" mass="50469">MLTTERYRYKNDGLVTRTSTDQEDCEDSCCLFFFPLPELPLDQQLELQQLRFINTDLEPLLMREKHVVYLIRGLTRLSSGFVVLDASRPWIIYWILHALDLLDALCEKETERVVGETCPYLSAGDGKIYDSLTLIVGTLVPFWDDEHDGGFGGGPQQLGHTATNYASFLTLALLGTPEALETIDRQSLYQFFLARKHAASGAFTAHDGGCVTHGIKMFLIFSRILSSGGSEVDVRVTYCVISIASLFGILTDELKSGVVNYVLSCQSYEGGFGGEPGNEAHGGYAFCAVATLYILGAVDQIRDLPGLLHWLANRQMPFEGGYQGRTNKLVDGCYSFWQGAVPALLCDVLRDRYGTDIPYQCNQEILQRYILLCGQEITGGLRDKPCKPRDHYHTCYCLSGLSIAQHGDGRDDPVVYGDGSNLVKRTHPAYNIAYDKVIKTIEYFKAKGHFQPE</sequence>